<dbReference type="InterPro" id="IPR013525">
    <property type="entry name" value="ABC2_TM"/>
</dbReference>
<evidence type="ECO:0000259" key="6">
    <source>
        <dbReference type="Pfam" id="PF01061"/>
    </source>
</evidence>
<sequence length="230" mass="25992">MIKMWAISIKEFQSLFKSIKSIIVIIIVCGASYGIAHIVSQLGGQLTSAQIRDGANGGILAMLLGFGPLFISSLSHNVINQEIKTRTARFLVTKTSRERIVLGKFLGICCFWLVCISISFLLIAFISHHFSFYIFLECLLFTMCMISFVLMLSALMPNPTHTMFLSIILSFVLPVLSGWSIFSSKAYIAWFKYVTPYYYLKLEKGYLTVLLIFAALCLCTALWSFKRREV</sequence>
<evidence type="ECO:0000256" key="2">
    <source>
        <dbReference type="ARBA" id="ARBA00022692"/>
    </source>
</evidence>
<feature type="transmembrane region" description="Helical" evidence="5">
    <location>
        <begin position="205"/>
        <end position="225"/>
    </location>
</feature>
<feature type="transmembrane region" description="Helical" evidence="5">
    <location>
        <begin position="21"/>
        <end position="39"/>
    </location>
</feature>
<dbReference type="RefSeq" id="WP_275037568.1">
    <property type="nucleotide sequence ID" value="NZ_CP118718.1"/>
</dbReference>
<feature type="transmembrane region" description="Helical" evidence="5">
    <location>
        <begin position="59"/>
        <end position="79"/>
    </location>
</feature>
<dbReference type="Pfam" id="PF01061">
    <property type="entry name" value="ABC2_membrane"/>
    <property type="match status" value="1"/>
</dbReference>
<protein>
    <submittedName>
        <fullName evidence="7">ABC transporter permease subunit</fullName>
    </submittedName>
</protein>
<dbReference type="EMBL" id="CP118718">
    <property type="protein sequence ID" value="WEA46920.1"/>
    <property type="molecule type" value="Genomic_DNA"/>
</dbReference>
<keyword evidence="4 5" id="KW-0472">Membrane</keyword>
<evidence type="ECO:0000313" key="7">
    <source>
        <dbReference type="EMBL" id="WEA46920.1"/>
    </source>
</evidence>
<comment type="subcellular location">
    <subcellularLocation>
        <location evidence="1">Membrane</location>
        <topology evidence="1">Multi-pass membrane protein</topology>
    </subcellularLocation>
</comment>
<feature type="transmembrane region" description="Helical" evidence="5">
    <location>
        <begin position="132"/>
        <end position="155"/>
    </location>
</feature>
<gene>
    <name evidence="7" type="ORF">PWO00_01700</name>
</gene>
<feature type="domain" description="ABC-2 type transporter transmembrane" evidence="6">
    <location>
        <begin position="18"/>
        <end position="200"/>
    </location>
</feature>
<keyword evidence="3 5" id="KW-1133">Transmembrane helix</keyword>
<evidence type="ECO:0000313" key="8">
    <source>
        <dbReference type="Proteomes" id="UP001220217"/>
    </source>
</evidence>
<dbReference type="PANTHER" id="PTHR43471">
    <property type="entry name" value="ABC TRANSPORTER PERMEASE"/>
    <property type="match status" value="1"/>
</dbReference>
<reference evidence="7 8" key="1">
    <citation type="submission" date="2023-02" db="EMBL/GenBank/DDBJ databases">
        <title>Complete genome sequence of Priestia aryabhattai G5MAi6, a methanol-tolerant strain isolated from tap water in Hong Kong.</title>
        <authorList>
            <person name="Leung K.M."/>
            <person name="Lai G.K.K."/>
            <person name="Griffin S.D.J."/>
        </authorList>
    </citation>
    <scope>NUCLEOTIDE SEQUENCE [LARGE SCALE GENOMIC DNA]</scope>
    <source>
        <strain evidence="7 8">G5MAi6</strain>
    </source>
</reference>
<keyword evidence="2 5" id="KW-0812">Transmembrane</keyword>
<proteinExistence type="predicted"/>
<evidence type="ECO:0000256" key="1">
    <source>
        <dbReference type="ARBA" id="ARBA00004141"/>
    </source>
</evidence>
<evidence type="ECO:0000256" key="3">
    <source>
        <dbReference type="ARBA" id="ARBA00022989"/>
    </source>
</evidence>
<dbReference type="GO" id="GO:0016020">
    <property type="term" value="C:membrane"/>
    <property type="evidence" value="ECO:0007669"/>
    <property type="project" value="UniProtKB-SubCell"/>
</dbReference>
<evidence type="ECO:0000256" key="4">
    <source>
        <dbReference type="ARBA" id="ARBA00023136"/>
    </source>
</evidence>
<accession>A0ABD7X2P2</accession>
<feature type="transmembrane region" description="Helical" evidence="5">
    <location>
        <begin position="100"/>
        <end position="126"/>
    </location>
</feature>
<feature type="transmembrane region" description="Helical" evidence="5">
    <location>
        <begin position="162"/>
        <end position="182"/>
    </location>
</feature>
<dbReference type="AlphaFoldDB" id="A0ABD7X2P2"/>
<evidence type="ECO:0000256" key="5">
    <source>
        <dbReference type="SAM" id="Phobius"/>
    </source>
</evidence>
<dbReference type="Proteomes" id="UP001220217">
    <property type="component" value="Chromosome"/>
</dbReference>
<name>A0ABD7X2P2_PRIAR</name>
<organism evidence="7 8">
    <name type="scientific">Priestia aryabhattai</name>
    <name type="common">Bacillus aryabhattai</name>
    <dbReference type="NCBI Taxonomy" id="412384"/>
    <lineage>
        <taxon>Bacteria</taxon>
        <taxon>Bacillati</taxon>
        <taxon>Bacillota</taxon>
        <taxon>Bacilli</taxon>
        <taxon>Bacillales</taxon>
        <taxon>Bacillaceae</taxon>
        <taxon>Priestia</taxon>
    </lineage>
</organism>